<evidence type="ECO:0000313" key="2">
    <source>
        <dbReference type="EMBL" id="BBC79582.1"/>
    </source>
</evidence>
<feature type="transmembrane region" description="Helical" evidence="1">
    <location>
        <begin position="12"/>
        <end position="31"/>
    </location>
</feature>
<evidence type="ECO:0000313" key="3">
    <source>
        <dbReference type="Proteomes" id="UP000270034"/>
    </source>
</evidence>
<keyword evidence="1" id="KW-0812">Transmembrane</keyword>
<reference evidence="2 3" key="1">
    <citation type="submission" date="2018-02" db="EMBL/GenBank/DDBJ databases">
        <title>Acetobacter orientalis genome.</title>
        <authorList>
            <person name="Nakashima N."/>
            <person name="Tamura T."/>
        </authorList>
    </citation>
    <scope>NUCLEOTIDE SEQUENCE [LARGE SCALE GENOMIC DNA]</scope>
    <source>
        <strain evidence="2 3">FAN1</strain>
    </source>
</reference>
<dbReference type="EMBL" id="AP018515">
    <property type="protein sequence ID" value="BBC79582.1"/>
    <property type="molecule type" value="Genomic_DNA"/>
</dbReference>
<dbReference type="Proteomes" id="UP000270034">
    <property type="component" value="Chromosome"/>
</dbReference>
<accession>A0A2Z5ZFS2</accession>
<keyword evidence="1" id="KW-1133">Transmembrane helix</keyword>
<dbReference type="AlphaFoldDB" id="A0A2Z5ZFS2"/>
<sequence>MLCSRLWRSLRAWLLLSNALQTLTILLKWGFVQLPVRLVRYVCPYPKQFNPMQPSLKATYPT</sequence>
<dbReference type="KEGG" id="aot:AcetOri_orf01847"/>
<name>A0A2Z5ZFS2_9PROT</name>
<gene>
    <name evidence="2" type="ORF">AcetOrient_orf01847</name>
</gene>
<organism evidence="2 3">
    <name type="scientific">Acetobacter orientalis</name>
    <dbReference type="NCBI Taxonomy" id="146474"/>
    <lineage>
        <taxon>Bacteria</taxon>
        <taxon>Pseudomonadati</taxon>
        <taxon>Pseudomonadota</taxon>
        <taxon>Alphaproteobacteria</taxon>
        <taxon>Acetobacterales</taxon>
        <taxon>Acetobacteraceae</taxon>
        <taxon>Acetobacter</taxon>
    </lineage>
</organism>
<proteinExistence type="predicted"/>
<protein>
    <submittedName>
        <fullName evidence="2">Uncharacterized protein</fullName>
    </submittedName>
</protein>
<keyword evidence="1" id="KW-0472">Membrane</keyword>
<evidence type="ECO:0000256" key="1">
    <source>
        <dbReference type="SAM" id="Phobius"/>
    </source>
</evidence>